<keyword evidence="5" id="KW-0436">Ligase</keyword>
<dbReference type="InterPro" id="IPR000873">
    <property type="entry name" value="AMP-dep_synth/lig_dom"/>
</dbReference>
<dbReference type="Gene3D" id="3.30.300.30">
    <property type="match status" value="1"/>
</dbReference>
<dbReference type="AlphaFoldDB" id="A0A644XSF4"/>
<organism evidence="5">
    <name type="scientific">bioreactor metagenome</name>
    <dbReference type="NCBI Taxonomy" id="1076179"/>
    <lineage>
        <taxon>unclassified sequences</taxon>
        <taxon>metagenomes</taxon>
        <taxon>ecological metagenomes</taxon>
    </lineage>
</organism>
<protein>
    <submittedName>
        <fullName evidence="5">2-succinylbenzoate--CoA ligase</fullName>
        <ecNumber evidence="5">6.2.1.26</ecNumber>
    </submittedName>
</protein>
<evidence type="ECO:0000256" key="2">
    <source>
        <dbReference type="ARBA" id="ARBA00022840"/>
    </source>
</evidence>
<gene>
    <name evidence="5" type="primary">menE_13</name>
    <name evidence="5" type="ORF">SDC9_65254</name>
</gene>
<evidence type="ECO:0000256" key="3">
    <source>
        <dbReference type="ARBA" id="ARBA00024484"/>
    </source>
</evidence>
<dbReference type="InterPro" id="IPR020845">
    <property type="entry name" value="AMP-binding_CS"/>
</dbReference>
<comment type="catalytic activity">
    <reaction evidence="3">
        <text>a long-chain fatty acid + ATP + CoA = a long-chain fatty acyl-CoA + AMP + diphosphate</text>
        <dbReference type="Rhea" id="RHEA:15421"/>
        <dbReference type="ChEBI" id="CHEBI:30616"/>
        <dbReference type="ChEBI" id="CHEBI:33019"/>
        <dbReference type="ChEBI" id="CHEBI:57287"/>
        <dbReference type="ChEBI" id="CHEBI:57560"/>
        <dbReference type="ChEBI" id="CHEBI:83139"/>
        <dbReference type="ChEBI" id="CHEBI:456215"/>
        <dbReference type="EC" id="6.2.1.3"/>
    </reaction>
    <physiologicalReaction direction="left-to-right" evidence="3">
        <dbReference type="Rhea" id="RHEA:15422"/>
    </physiologicalReaction>
</comment>
<dbReference type="GO" id="GO:0005524">
    <property type="term" value="F:ATP binding"/>
    <property type="evidence" value="ECO:0007669"/>
    <property type="project" value="UniProtKB-KW"/>
</dbReference>
<dbReference type="PANTHER" id="PTHR43272">
    <property type="entry name" value="LONG-CHAIN-FATTY-ACID--COA LIGASE"/>
    <property type="match status" value="1"/>
</dbReference>
<reference evidence="5" key="1">
    <citation type="submission" date="2019-08" db="EMBL/GenBank/DDBJ databases">
        <authorList>
            <person name="Kucharzyk K."/>
            <person name="Murdoch R.W."/>
            <person name="Higgins S."/>
            <person name="Loffler F."/>
        </authorList>
    </citation>
    <scope>NUCLEOTIDE SEQUENCE</scope>
</reference>
<comment type="caution">
    <text evidence="5">The sequence shown here is derived from an EMBL/GenBank/DDBJ whole genome shotgun (WGS) entry which is preliminary data.</text>
</comment>
<dbReference type="PANTHER" id="PTHR43272:SF33">
    <property type="entry name" value="AMP-BINDING DOMAIN-CONTAINING PROTEIN-RELATED"/>
    <property type="match status" value="1"/>
</dbReference>
<dbReference type="InterPro" id="IPR045851">
    <property type="entry name" value="AMP-bd_C_sf"/>
</dbReference>
<evidence type="ECO:0000313" key="5">
    <source>
        <dbReference type="EMBL" id="MPM18837.1"/>
    </source>
</evidence>
<dbReference type="SUPFAM" id="SSF56801">
    <property type="entry name" value="Acetyl-CoA synthetase-like"/>
    <property type="match status" value="1"/>
</dbReference>
<dbReference type="GO" id="GO:0004467">
    <property type="term" value="F:long-chain fatty acid-CoA ligase activity"/>
    <property type="evidence" value="ECO:0007669"/>
    <property type="project" value="UniProtKB-EC"/>
</dbReference>
<sequence>MDKNTEYNTLYDIYISSITRFKDNVALSSADGNEMTYSEFGRKTDALSGLLLKHGVGKGDKVAILDTNSPNWVISYFAITTIGAVVVPILPDFTAFEIVNIIDHSESIALIISSRLEYKIPGHLKDKLSLVLSMDDLSVLKGDGIITDIQPPKPSPEGIASIIYTSGTSGASKGVMLSHANLVAQTKMSFELFPIRESDIFLSILPLSHAYECSIGMLFPISFGSKVVYLNGAPTPALLMPALKSVKPTIMLSVPLIVEKIYKLKIRPMFTNNPVMRLFYSIGIIRRLLHKIAGKKLLETFGGRLRFFGIGGSKLDGAVENFLRDARFPYAIGYGLTETSPLLAGATPGKVKWQSTGPALKGIELKISNPNEKNIGEIVIKGPNVMMGYYKDPESTAKAFTQDGWFRTKDLGFMDKDGNLFIKGRRDNMIVGSNGENIYPEEIESLFNECDLVLESLVLERKGKLVARVHFNYDEIKNESLNLGDSHNTNLEEKIRKIKNEVLEFVNGRVNRSSRVNEIIEQPAPFEKTATQKIKRYLYN</sequence>
<name>A0A644XSF4_9ZZZZ</name>
<evidence type="ECO:0000259" key="4">
    <source>
        <dbReference type="Pfam" id="PF00501"/>
    </source>
</evidence>
<dbReference type="GO" id="GO:0008756">
    <property type="term" value="F:o-succinylbenzoate-CoA ligase activity"/>
    <property type="evidence" value="ECO:0007669"/>
    <property type="project" value="UniProtKB-EC"/>
</dbReference>
<feature type="domain" description="AMP-dependent synthetase/ligase" evidence="4">
    <location>
        <begin position="19"/>
        <end position="390"/>
    </location>
</feature>
<dbReference type="GO" id="GO:0016020">
    <property type="term" value="C:membrane"/>
    <property type="evidence" value="ECO:0007669"/>
    <property type="project" value="TreeGrafter"/>
</dbReference>
<dbReference type="PROSITE" id="PS00455">
    <property type="entry name" value="AMP_BINDING"/>
    <property type="match status" value="1"/>
</dbReference>
<dbReference type="Gene3D" id="3.40.50.12780">
    <property type="entry name" value="N-terminal domain of ligase-like"/>
    <property type="match status" value="1"/>
</dbReference>
<dbReference type="InterPro" id="IPR042099">
    <property type="entry name" value="ANL_N_sf"/>
</dbReference>
<dbReference type="Pfam" id="PF00501">
    <property type="entry name" value="AMP-binding"/>
    <property type="match status" value="1"/>
</dbReference>
<keyword evidence="1" id="KW-0547">Nucleotide-binding</keyword>
<keyword evidence="2" id="KW-0067">ATP-binding</keyword>
<proteinExistence type="predicted"/>
<dbReference type="EC" id="6.2.1.26" evidence="5"/>
<accession>A0A644XSF4</accession>
<evidence type="ECO:0000256" key="1">
    <source>
        <dbReference type="ARBA" id="ARBA00022741"/>
    </source>
</evidence>
<dbReference type="EMBL" id="VSSQ01003059">
    <property type="protein sequence ID" value="MPM18837.1"/>
    <property type="molecule type" value="Genomic_DNA"/>
</dbReference>